<name>A0A409XLH2_PSICY</name>
<dbReference type="Proteomes" id="UP000283269">
    <property type="component" value="Unassembled WGS sequence"/>
</dbReference>
<dbReference type="STRING" id="93625.A0A409XLH2"/>
<evidence type="ECO:0000256" key="1">
    <source>
        <dbReference type="ARBA" id="ARBA00022737"/>
    </source>
</evidence>
<dbReference type="EMBL" id="NHYD01001267">
    <property type="protein sequence ID" value="PPQ91639.1"/>
    <property type="molecule type" value="Genomic_DNA"/>
</dbReference>
<dbReference type="Pfam" id="PF24883">
    <property type="entry name" value="NPHP3_N"/>
    <property type="match status" value="1"/>
</dbReference>
<dbReference type="SUPFAM" id="SSF52540">
    <property type="entry name" value="P-loop containing nucleoside triphosphate hydrolases"/>
    <property type="match status" value="1"/>
</dbReference>
<evidence type="ECO:0000313" key="4">
    <source>
        <dbReference type="Proteomes" id="UP000283269"/>
    </source>
</evidence>
<evidence type="ECO:0000259" key="2">
    <source>
        <dbReference type="Pfam" id="PF24883"/>
    </source>
</evidence>
<feature type="domain" description="Nephrocystin 3-like N-terminal" evidence="2">
    <location>
        <begin position="66"/>
        <end position="230"/>
    </location>
</feature>
<dbReference type="Gene3D" id="3.40.50.300">
    <property type="entry name" value="P-loop containing nucleotide triphosphate hydrolases"/>
    <property type="match status" value="1"/>
</dbReference>
<proteinExistence type="predicted"/>
<accession>A0A409XLH2</accession>
<comment type="caution">
    <text evidence="3">The sequence shown here is derived from an EMBL/GenBank/DDBJ whole genome shotgun (WGS) entry which is preliminary data.</text>
</comment>
<gene>
    <name evidence="3" type="ORF">CVT25_013194</name>
</gene>
<dbReference type="InterPro" id="IPR027417">
    <property type="entry name" value="P-loop_NTPase"/>
</dbReference>
<keyword evidence="4" id="KW-1185">Reference proteome</keyword>
<keyword evidence="1" id="KW-0677">Repeat</keyword>
<dbReference type="OrthoDB" id="448455at2759"/>
<dbReference type="InterPro" id="IPR056884">
    <property type="entry name" value="NPHP3-like_N"/>
</dbReference>
<organism evidence="3 4">
    <name type="scientific">Psilocybe cyanescens</name>
    <dbReference type="NCBI Taxonomy" id="93625"/>
    <lineage>
        <taxon>Eukaryota</taxon>
        <taxon>Fungi</taxon>
        <taxon>Dikarya</taxon>
        <taxon>Basidiomycota</taxon>
        <taxon>Agaricomycotina</taxon>
        <taxon>Agaricomycetes</taxon>
        <taxon>Agaricomycetidae</taxon>
        <taxon>Agaricales</taxon>
        <taxon>Agaricineae</taxon>
        <taxon>Strophariaceae</taxon>
        <taxon>Psilocybe</taxon>
    </lineage>
</organism>
<evidence type="ECO:0000313" key="3">
    <source>
        <dbReference type="EMBL" id="PPQ91639.1"/>
    </source>
</evidence>
<dbReference type="PANTHER" id="PTHR10039:SF14">
    <property type="entry name" value="NACHT DOMAIN-CONTAINING PROTEIN"/>
    <property type="match status" value="1"/>
</dbReference>
<reference evidence="3 4" key="1">
    <citation type="journal article" date="2018" name="Evol. Lett.">
        <title>Horizontal gene cluster transfer increased hallucinogenic mushroom diversity.</title>
        <authorList>
            <person name="Reynolds H.T."/>
            <person name="Vijayakumar V."/>
            <person name="Gluck-Thaler E."/>
            <person name="Korotkin H.B."/>
            <person name="Matheny P.B."/>
            <person name="Slot J.C."/>
        </authorList>
    </citation>
    <scope>NUCLEOTIDE SEQUENCE [LARGE SCALE GENOMIC DNA]</scope>
    <source>
        <strain evidence="3 4">2631</strain>
    </source>
</reference>
<sequence>MSHYFAGSKNFAIQNSTFNTYHSGSKGGFERLQEYVAHGAFHDSGERFDPPKCHPNTRVAVIKWITEWIDGSNEETRKAPIMWLYGAAGAGKSAIAQTIAEILDGQHFFLASFFFWRNDSQRGIAKLLVTTLAYQLAVKLPRVFRDRVGLAFENDPLIITRSLEAQFKAFITEPLLELLQSGFSTNNHFVMIIDGLDECEDPKVQSRIVNLCFNLLRVQDIPLKILIACRPEFEISSSFDSKPSSMLVRIALNSDYQPDEDIRRFLVDTFYEIKTQHCLHVYIPDSWPSDNIVDTLVKRSSGQFIYASTVVKYVASPRHRPTHRLEVVLGIRPPKQGDSPFAELDALYRNILMGVEDVDLILRIIGFLILHPAVHDPDLNLILSVADMEDFFSLDPGDIQLLLQNLGSLISLTSHQDGAPEFYVNILHASLKDYLVDQSRSKDLFLDPPKKHTHYTELCIAHITTVGSGPWNVFQRYFYHCPRSESSAQLLAKVLNLTLSRCHTLHSGYYYDRSSWFVGEYFEYLESLRKSWDDPAVSQFEAVELIALEQLIKSQFDGLPHSHLFYLLACMSSEIKERIWEPASHDDPVEYIDLLSMQVFLASPRRIILLGGLLNSQILYFSVLGKPLRGSVQNMIQDLDTISDIYPSAALFALRYIITHFPYIPWRPSRSSRYRRTRTQSPAQSRWYRRSVNPSYNTYRTNGRFREFVFQTVTAGTQYMDDTPQYMPRVHVMTRHERERIGSFGWAMHVLPVFLERSGHSEELVACARHARIMRINDYSSPLGKDLGRKRRSAALNAIKAYLRRVEGDERS</sequence>
<dbReference type="AlphaFoldDB" id="A0A409XLH2"/>
<protein>
    <recommendedName>
        <fullName evidence="2">Nephrocystin 3-like N-terminal domain-containing protein</fullName>
    </recommendedName>
</protein>
<dbReference type="InParanoid" id="A0A409XLH2"/>
<dbReference type="PANTHER" id="PTHR10039">
    <property type="entry name" value="AMELOGENIN"/>
    <property type="match status" value="1"/>
</dbReference>